<dbReference type="EMBL" id="CAADFC020000028">
    <property type="protein sequence ID" value="VIO76385.1"/>
    <property type="molecule type" value="Genomic_DNA"/>
</dbReference>
<dbReference type="Pfam" id="PF07883">
    <property type="entry name" value="Cupin_2"/>
    <property type="match status" value="1"/>
</dbReference>
<dbReference type="OrthoDB" id="2886949at2"/>
<dbReference type="AlphaFoldDB" id="A0A508TPB2"/>
<organism evidence="2 3">
    <name type="scientific">Bradyrhizobium ivorense</name>
    <dbReference type="NCBI Taxonomy" id="2511166"/>
    <lineage>
        <taxon>Bacteria</taxon>
        <taxon>Pseudomonadati</taxon>
        <taxon>Pseudomonadota</taxon>
        <taxon>Alphaproteobacteria</taxon>
        <taxon>Hyphomicrobiales</taxon>
        <taxon>Nitrobacteraceae</taxon>
        <taxon>Bradyrhizobium</taxon>
    </lineage>
</organism>
<accession>A0A508TPB2</accession>
<dbReference type="InterPro" id="IPR013096">
    <property type="entry name" value="Cupin_2"/>
</dbReference>
<evidence type="ECO:0000313" key="2">
    <source>
        <dbReference type="EMBL" id="VIO76385.1"/>
    </source>
</evidence>
<keyword evidence="3" id="KW-1185">Reference proteome</keyword>
<gene>
    <name evidence="2" type="ORF">CI1B_63900</name>
</gene>
<evidence type="ECO:0000313" key="3">
    <source>
        <dbReference type="Proteomes" id="UP000328092"/>
    </source>
</evidence>
<sequence length="119" mass="13007">MHVVRFAEAPAYTAPGHHDMAMVRVQGREAGPSSDLWIGVFVIAPGGGTTQSASPQEKMYVVLDGRLSISNGETEVELGQWDSCRIAGGEDRRLTNRTNSPVTVLLVMPLSEQERQRDQ</sequence>
<proteinExistence type="predicted"/>
<reference evidence="2" key="1">
    <citation type="submission" date="2019-02" db="EMBL/GenBank/DDBJ databases">
        <authorList>
            <person name="Pothier F.J."/>
        </authorList>
    </citation>
    <scope>NUCLEOTIDE SEQUENCE</scope>
    <source>
        <strain evidence="2">CI-1B</strain>
    </source>
</reference>
<dbReference type="RefSeq" id="WP_139863085.1">
    <property type="nucleotide sequence ID" value="NZ_CAADFC020000028.1"/>
</dbReference>
<dbReference type="SUPFAM" id="SSF51182">
    <property type="entry name" value="RmlC-like cupins"/>
    <property type="match status" value="1"/>
</dbReference>
<name>A0A508TPB2_9BRAD</name>
<comment type="caution">
    <text evidence="2">The sequence shown here is derived from an EMBL/GenBank/DDBJ whole genome shotgun (WGS) entry which is preliminary data.</text>
</comment>
<dbReference type="CDD" id="cd20299">
    <property type="entry name" value="cupin_YP766765-like"/>
    <property type="match status" value="1"/>
</dbReference>
<dbReference type="Proteomes" id="UP000328092">
    <property type="component" value="Unassembled WGS sequence"/>
</dbReference>
<evidence type="ECO:0000259" key="1">
    <source>
        <dbReference type="Pfam" id="PF07883"/>
    </source>
</evidence>
<protein>
    <recommendedName>
        <fullName evidence="1">Cupin type-2 domain-containing protein</fullName>
    </recommendedName>
</protein>
<dbReference type="InterPro" id="IPR011051">
    <property type="entry name" value="RmlC_Cupin_sf"/>
</dbReference>
<feature type="domain" description="Cupin type-2" evidence="1">
    <location>
        <begin position="40"/>
        <end position="107"/>
    </location>
</feature>
<dbReference type="Gene3D" id="2.60.120.10">
    <property type="entry name" value="Jelly Rolls"/>
    <property type="match status" value="1"/>
</dbReference>
<dbReference type="InterPro" id="IPR014710">
    <property type="entry name" value="RmlC-like_jellyroll"/>
</dbReference>